<dbReference type="Proteomes" id="UP001440612">
    <property type="component" value="Chromosome"/>
</dbReference>
<evidence type="ECO:0000313" key="2">
    <source>
        <dbReference type="Proteomes" id="UP001440612"/>
    </source>
</evidence>
<reference evidence="2" key="1">
    <citation type="submission" date="2024-04" db="EMBL/GenBank/DDBJ databases">
        <title>Phylogenomic analyses of a clade within the roseobacter group suggest taxonomic reassignments of species of the genera Aestuariivita, Citreicella, Loktanella, Nautella, Pelagibaca, Ruegeria, Thalassobius, Thiobacimonas and Tropicibacter, and the proposal o.</title>
        <authorList>
            <person name="Jeon C.O."/>
        </authorList>
    </citation>
    <scope>NUCLEOTIDE SEQUENCE [LARGE SCALE GENOMIC DNA]</scope>
    <source>
        <strain evidence="2">BS5-3</strain>
    </source>
</reference>
<sequence>MNGANTATYRTSAVTVVDQPEQLQAFLQADCPAAIWRRQARRDFQCWIDMLDPAQLPQGRMILPAQSVRKAGFELCEMAQTPPGPDRDRLIDDIAALSDIFAGLMQAGHLRVRLQAVNSNACRRFHIDAISARLVCTYRGPGTQYGFAQEGADPARVFSVPTGAPILLRGTQWPEQPAAGLRHRSPPIEGTGETRLVLVLDPVVDPAADT</sequence>
<dbReference type="EMBL" id="CP150951">
    <property type="protein sequence ID" value="WZC50842.1"/>
    <property type="molecule type" value="Genomic_DNA"/>
</dbReference>
<protein>
    <submittedName>
        <fullName evidence="1">DUF1826 domain-containing protein</fullName>
    </submittedName>
</protein>
<evidence type="ECO:0000313" key="1">
    <source>
        <dbReference type="EMBL" id="WZC50842.1"/>
    </source>
</evidence>
<organism evidence="1 2">
    <name type="scientific">Yoonia phaeophyticola</name>
    <dbReference type="NCBI Taxonomy" id="3137369"/>
    <lineage>
        <taxon>Bacteria</taxon>
        <taxon>Pseudomonadati</taxon>
        <taxon>Pseudomonadota</taxon>
        <taxon>Alphaproteobacteria</taxon>
        <taxon>Rhodobacterales</taxon>
        <taxon>Paracoccaceae</taxon>
        <taxon>Yoonia</taxon>
    </lineage>
</organism>
<name>A0ABZ2V8E2_9RHOB</name>
<dbReference type="Pfam" id="PF08856">
    <property type="entry name" value="DUF1826"/>
    <property type="match status" value="1"/>
</dbReference>
<accession>A0ABZ2V8E2</accession>
<dbReference type="RefSeq" id="WP_341368939.1">
    <property type="nucleotide sequence ID" value="NZ_CP150951.2"/>
</dbReference>
<proteinExistence type="predicted"/>
<dbReference type="InterPro" id="IPR014955">
    <property type="entry name" value="DUF1826"/>
</dbReference>
<gene>
    <name evidence="1" type="ORF">AABB29_09635</name>
</gene>
<keyword evidence="2" id="KW-1185">Reference proteome</keyword>